<dbReference type="OrthoDB" id="9792695at2"/>
<dbReference type="RefSeq" id="WP_124936537.1">
    <property type="nucleotide sequence ID" value="NZ_RJVQ01000002.1"/>
</dbReference>
<dbReference type="Gene3D" id="2.60.40.790">
    <property type="match status" value="1"/>
</dbReference>
<name>A0A3N9TLD6_9VIBR</name>
<dbReference type="InterPro" id="IPR031107">
    <property type="entry name" value="Small_HSP"/>
</dbReference>
<proteinExistence type="inferred from homology"/>
<evidence type="ECO:0000313" key="5">
    <source>
        <dbReference type="Proteomes" id="UP000281112"/>
    </source>
</evidence>
<dbReference type="SUPFAM" id="SSF49764">
    <property type="entry name" value="HSP20-like chaperones"/>
    <property type="match status" value="1"/>
</dbReference>
<accession>A0A3N9TLD6</accession>
<dbReference type="PROSITE" id="PS01031">
    <property type="entry name" value="SHSP"/>
    <property type="match status" value="1"/>
</dbReference>
<dbReference type="InterPro" id="IPR008978">
    <property type="entry name" value="HSP20-like_chaperone"/>
</dbReference>
<dbReference type="InterPro" id="IPR002068">
    <property type="entry name" value="A-crystallin/Hsp20_dom"/>
</dbReference>
<dbReference type="Proteomes" id="UP000281112">
    <property type="component" value="Unassembled WGS sequence"/>
</dbReference>
<feature type="domain" description="SHSP" evidence="3">
    <location>
        <begin position="28"/>
        <end position="141"/>
    </location>
</feature>
<reference evidence="4 5" key="1">
    <citation type="submission" date="2018-11" db="EMBL/GenBank/DDBJ databases">
        <title>Vibrio LJC006 sp. nov., isolated from seawater during the bloom of the enteromorpha.</title>
        <authorList>
            <person name="Liang J."/>
        </authorList>
    </citation>
    <scope>NUCLEOTIDE SEQUENCE [LARGE SCALE GENOMIC DNA]</scope>
    <source>
        <strain evidence="4 5">LJC006</strain>
    </source>
</reference>
<evidence type="ECO:0000259" key="3">
    <source>
        <dbReference type="PROSITE" id="PS01031"/>
    </source>
</evidence>
<gene>
    <name evidence="4" type="ORF">EES38_07520</name>
</gene>
<comment type="similarity">
    <text evidence="1 2">Belongs to the small heat shock protein (HSP20) family.</text>
</comment>
<sequence>MSILPEDSLSDVYRLFDQACPTHRHNFANDSFLEPRIDVVEKETAYEIIADLPGVARENISVDCNDGVLTIKAKVSRELETQANDKFLHQERVHGDMKRIISLGNNIDTREIYAKYHDGVLAVFVPKQRGHAEEHHHISIN</sequence>
<protein>
    <submittedName>
        <fullName evidence="4">Hsp20/alpha crystallin family protein</fullName>
    </submittedName>
</protein>
<evidence type="ECO:0000256" key="1">
    <source>
        <dbReference type="PROSITE-ProRule" id="PRU00285"/>
    </source>
</evidence>
<evidence type="ECO:0000256" key="2">
    <source>
        <dbReference type="RuleBase" id="RU003616"/>
    </source>
</evidence>
<dbReference type="EMBL" id="RJVQ01000002">
    <property type="protein sequence ID" value="RQW64415.1"/>
    <property type="molecule type" value="Genomic_DNA"/>
</dbReference>
<comment type="caution">
    <text evidence="4">The sequence shown here is derived from an EMBL/GenBank/DDBJ whole genome shotgun (WGS) entry which is preliminary data.</text>
</comment>
<organism evidence="4 5">
    <name type="scientific">Vibrio viridaestus</name>
    <dbReference type="NCBI Taxonomy" id="2487322"/>
    <lineage>
        <taxon>Bacteria</taxon>
        <taxon>Pseudomonadati</taxon>
        <taxon>Pseudomonadota</taxon>
        <taxon>Gammaproteobacteria</taxon>
        <taxon>Vibrionales</taxon>
        <taxon>Vibrionaceae</taxon>
        <taxon>Vibrio</taxon>
    </lineage>
</organism>
<evidence type="ECO:0000313" key="4">
    <source>
        <dbReference type="EMBL" id="RQW64415.1"/>
    </source>
</evidence>
<dbReference type="Pfam" id="PF00011">
    <property type="entry name" value="HSP20"/>
    <property type="match status" value="1"/>
</dbReference>
<dbReference type="AlphaFoldDB" id="A0A3N9TLD6"/>
<dbReference type="PANTHER" id="PTHR11527">
    <property type="entry name" value="HEAT-SHOCK PROTEIN 20 FAMILY MEMBER"/>
    <property type="match status" value="1"/>
</dbReference>
<keyword evidence="5" id="KW-1185">Reference proteome</keyword>
<dbReference type="CDD" id="cd06464">
    <property type="entry name" value="ACD_sHsps-like"/>
    <property type="match status" value="1"/>
</dbReference>